<accession>A0A4U1IW50</accession>
<dbReference type="InterPro" id="IPR011990">
    <property type="entry name" value="TPR-like_helical_dom_sf"/>
</dbReference>
<dbReference type="RefSeq" id="WP_136934416.1">
    <property type="nucleotide sequence ID" value="NZ_SSMQ01000064.1"/>
</dbReference>
<dbReference type="Proteomes" id="UP000309215">
    <property type="component" value="Unassembled WGS sequence"/>
</dbReference>
<dbReference type="SUPFAM" id="SSF48452">
    <property type="entry name" value="TPR-like"/>
    <property type="match status" value="1"/>
</dbReference>
<dbReference type="Pfam" id="PF13424">
    <property type="entry name" value="TPR_12"/>
    <property type="match status" value="1"/>
</dbReference>
<dbReference type="InterPro" id="IPR019734">
    <property type="entry name" value="TPR_rpt"/>
</dbReference>
<comment type="caution">
    <text evidence="1">The sequence shown here is derived from an EMBL/GenBank/DDBJ whole genome shotgun (WGS) entry which is preliminary data.</text>
</comment>
<gene>
    <name evidence="1" type="ORF">E8A74_40150</name>
</gene>
<reference evidence="1 2" key="1">
    <citation type="submission" date="2019-04" db="EMBL/GenBank/DDBJ databases">
        <authorList>
            <person name="Li Y."/>
            <person name="Wang J."/>
        </authorList>
    </citation>
    <scope>NUCLEOTIDE SEQUENCE [LARGE SCALE GENOMIC DNA]</scope>
    <source>
        <strain evidence="1 2">DSM 14668</strain>
    </source>
</reference>
<proteinExistence type="predicted"/>
<keyword evidence="2" id="KW-1185">Reference proteome</keyword>
<dbReference type="SMART" id="SM00028">
    <property type="entry name" value="TPR"/>
    <property type="match status" value="3"/>
</dbReference>
<dbReference type="OrthoDB" id="5483121at2"/>
<dbReference type="AlphaFoldDB" id="A0A4U1IW50"/>
<dbReference type="EMBL" id="SSMQ01000064">
    <property type="protein sequence ID" value="TKC98719.1"/>
    <property type="molecule type" value="Genomic_DNA"/>
</dbReference>
<evidence type="ECO:0000313" key="2">
    <source>
        <dbReference type="Proteomes" id="UP000309215"/>
    </source>
</evidence>
<evidence type="ECO:0000313" key="1">
    <source>
        <dbReference type="EMBL" id="TKC98719.1"/>
    </source>
</evidence>
<dbReference type="Gene3D" id="1.25.40.10">
    <property type="entry name" value="Tetratricopeptide repeat domain"/>
    <property type="match status" value="2"/>
</dbReference>
<name>A0A4U1IW50_9BACT</name>
<protein>
    <submittedName>
        <fullName evidence="1">Tetratricopeptide repeat protein</fullName>
    </submittedName>
</protein>
<organism evidence="1 2">
    <name type="scientific">Polyangium fumosum</name>
    <dbReference type="NCBI Taxonomy" id="889272"/>
    <lineage>
        <taxon>Bacteria</taxon>
        <taxon>Pseudomonadati</taxon>
        <taxon>Myxococcota</taxon>
        <taxon>Polyangia</taxon>
        <taxon>Polyangiales</taxon>
        <taxon>Polyangiaceae</taxon>
        <taxon>Polyangium</taxon>
    </lineage>
</organism>
<sequence>MQPLPPDALREALFDAVDEGDLDRLSSLCEAHEQAICDAFPGWRTLPEPFREGPRLRWYIQGMTSVAQHMAAMRGRPELFAALTTVPEGTQVLLRRLEQALADIDALAAEGRYAEAETMARAALAEAEGSKGGHQAMLVGRLGECLFHTGRVAEARAPFEQTLTLCEESGDDQGALAALFSLFEVHRYLGETAEAAARAERIASVLDRLGDADEARAFRRRAERVRAGEPRCRVVALVDGKPAEIDELGGLQGSVQFIYERNRPDLRASSIATEEGERLGAAGEFVRALEAFRRGAVADRHAPSPVYQAGVTCLFMGRAAEAAELFRKTEELAPGWFRCRAYRLLAERIAAGALEPAVFALVSDFDRPDLDPAEKARRAREALAKADLGLLHVGLGDALAAQRKPLEARAAYRRGLDVAEEPDVRTQLLVKLGNLVDDPAERMRLYQDAVVLDGNLLFAAVARLSLASLPSA</sequence>